<evidence type="ECO:0000256" key="1">
    <source>
        <dbReference type="ARBA" id="ARBA00022741"/>
    </source>
</evidence>
<dbReference type="HOGENOM" id="CLU_033976_2_0_11"/>
<name>H5X8D3_9PSEU</name>
<dbReference type="PANTHER" id="PTHR19375">
    <property type="entry name" value="HEAT SHOCK PROTEIN 70KDA"/>
    <property type="match status" value="1"/>
</dbReference>
<evidence type="ECO:0000256" key="3">
    <source>
        <dbReference type="ARBA" id="ARBA00023186"/>
    </source>
</evidence>
<dbReference type="STRING" id="882083.SacmaDRAFT_1971"/>
<dbReference type="Gene3D" id="3.30.420.40">
    <property type="match status" value="2"/>
</dbReference>
<dbReference type="OrthoDB" id="9766019at2"/>
<accession>H5X8D3</accession>
<dbReference type="EMBL" id="CM001439">
    <property type="protein sequence ID" value="EHR50229.1"/>
    <property type="molecule type" value="Genomic_DNA"/>
</dbReference>
<dbReference type="GO" id="GO:0140662">
    <property type="term" value="F:ATP-dependent protein folding chaperone"/>
    <property type="evidence" value="ECO:0007669"/>
    <property type="project" value="InterPro"/>
</dbReference>
<dbReference type="RefSeq" id="WP_009153614.1">
    <property type="nucleotide sequence ID" value="NZ_CM001439.1"/>
</dbReference>
<evidence type="ECO:0000313" key="5">
    <source>
        <dbReference type="Proteomes" id="UP000004926"/>
    </source>
</evidence>
<dbReference type="Gene3D" id="3.90.640.10">
    <property type="entry name" value="Actin, Chain A, domain 4"/>
    <property type="match status" value="1"/>
</dbReference>
<dbReference type="GO" id="GO:0005524">
    <property type="term" value="F:ATP binding"/>
    <property type="evidence" value="ECO:0007669"/>
    <property type="project" value="UniProtKB-KW"/>
</dbReference>
<evidence type="ECO:0000256" key="2">
    <source>
        <dbReference type="ARBA" id="ARBA00022840"/>
    </source>
</evidence>
<keyword evidence="5" id="KW-1185">Reference proteome</keyword>
<dbReference type="eggNOG" id="COG0443">
    <property type="taxonomic scope" value="Bacteria"/>
</dbReference>
<evidence type="ECO:0000313" key="4">
    <source>
        <dbReference type="EMBL" id="EHR50229.1"/>
    </source>
</evidence>
<keyword evidence="2" id="KW-0067">ATP-binding</keyword>
<proteinExistence type="predicted"/>
<dbReference type="Proteomes" id="UP000004926">
    <property type="component" value="Chromosome"/>
</dbReference>
<reference evidence="4 5" key="1">
    <citation type="journal article" date="2012" name="Stand. Genomic Sci.">
        <title>Genome sequence of the ocean sediment bacterium Saccharomonospora marina type strain (XMU15(T)).</title>
        <authorList>
            <person name="Klenk H.P."/>
            <person name="Lu M."/>
            <person name="Lucas S."/>
            <person name="Lapidus A."/>
            <person name="Copeland A."/>
            <person name="Pitluck S."/>
            <person name="Goodwin L.A."/>
            <person name="Han C."/>
            <person name="Tapia R."/>
            <person name="Brambilla E.M."/>
            <person name="Potter G."/>
            <person name="Land M."/>
            <person name="Ivanova N."/>
            <person name="Rohde M."/>
            <person name="Goker M."/>
            <person name="Detter J.C."/>
            <person name="Li W.J."/>
            <person name="Kyrpides N.C."/>
            <person name="Woyke T."/>
        </authorList>
    </citation>
    <scope>NUCLEOTIDE SEQUENCE [LARGE SCALE GENOMIC DNA]</scope>
    <source>
        <strain evidence="4 5">XMU15</strain>
    </source>
</reference>
<dbReference type="InterPro" id="IPR043129">
    <property type="entry name" value="ATPase_NBD"/>
</dbReference>
<dbReference type="Pfam" id="PF00012">
    <property type="entry name" value="HSP70"/>
    <property type="match status" value="2"/>
</dbReference>
<protein>
    <submittedName>
        <fullName evidence="4">Molecular chaperone</fullName>
    </submittedName>
</protein>
<keyword evidence="3" id="KW-0143">Chaperone</keyword>
<dbReference type="AlphaFoldDB" id="H5X8D3"/>
<sequence length="442" mass="47986">MNKPLAYGIDFGTTNTLLSVARTDTVDLLAVDGESELLRSLIYLHRKPLRSAGANAVREYVLTAGNRTRCGACSLVHHSPGGPPMTECKAYTRGSGCFDSRLISEIKRALTDVDRDRTHSWARDFDYPDLISTIFRTLKRRADRAVGANIQRVVVGHPVAFEGATGGHFSELQRLAKARIRMAAQRAGFTDVEMLEEPSAATLLEADEGTVLTADFGGGTFDVAVIELTATTGVVRALSGANVGGADLDGIVFKHALFPALGLDDTGRRGLPNRYRYYFSRRDRAVRTLSDADLAPILSELQRDGGFQGIGSLRTLIANGWINELYDAAEAAKCALSTAPATQIRFDKPGVDIRVEVTRKQFEGWITREIGAVRETISTALAQAGLTPEQVDLAACTGGSSQIPAFRRVLTDIFGEQKIQQREPYSAIALGLGLHARRLWHG</sequence>
<dbReference type="InterPro" id="IPR013126">
    <property type="entry name" value="Hsp_70_fam"/>
</dbReference>
<keyword evidence="1" id="KW-0547">Nucleotide-binding</keyword>
<dbReference type="SUPFAM" id="SSF53067">
    <property type="entry name" value="Actin-like ATPase domain"/>
    <property type="match status" value="2"/>
</dbReference>
<gene>
    <name evidence="4" type="ORF">SacmaDRAFT_1971</name>
</gene>
<organism evidence="4 5">
    <name type="scientific">Saccharomonospora marina XMU15</name>
    <dbReference type="NCBI Taxonomy" id="882083"/>
    <lineage>
        <taxon>Bacteria</taxon>
        <taxon>Bacillati</taxon>
        <taxon>Actinomycetota</taxon>
        <taxon>Actinomycetes</taxon>
        <taxon>Pseudonocardiales</taxon>
        <taxon>Pseudonocardiaceae</taxon>
        <taxon>Saccharomonospora</taxon>
    </lineage>
</organism>